<feature type="compositionally biased region" description="Polar residues" evidence="1">
    <location>
        <begin position="1"/>
        <end position="11"/>
    </location>
</feature>
<feature type="region of interest" description="Disordered" evidence="1">
    <location>
        <begin position="1"/>
        <end position="35"/>
    </location>
</feature>
<organism evidence="2 3">
    <name type="scientific">Salix suchowensis</name>
    <dbReference type="NCBI Taxonomy" id="1278906"/>
    <lineage>
        <taxon>Eukaryota</taxon>
        <taxon>Viridiplantae</taxon>
        <taxon>Streptophyta</taxon>
        <taxon>Embryophyta</taxon>
        <taxon>Tracheophyta</taxon>
        <taxon>Spermatophyta</taxon>
        <taxon>Magnoliopsida</taxon>
        <taxon>eudicotyledons</taxon>
        <taxon>Gunneridae</taxon>
        <taxon>Pentapetalae</taxon>
        <taxon>rosids</taxon>
        <taxon>fabids</taxon>
        <taxon>Malpighiales</taxon>
        <taxon>Salicaceae</taxon>
        <taxon>Saliceae</taxon>
        <taxon>Salix</taxon>
    </lineage>
</organism>
<name>A0ABQ9BL20_9ROSI</name>
<feature type="compositionally biased region" description="Low complexity" evidence="1">
    <location>
        <begin position="14"/>
        <end position="25"/>
    </location>
</feature>
<reference evidence="2" key="2">
    <citation type="journal article" date="2023" name="Int. J. Mol. Sci.">
        <title>De Novo Assembly and Annotation of 11 Diverse Shrub Willow (Salix) Genomes Reveals Novel Gene Organization in Sex-Linked Regions.</title>
        <authorList>
            <person name="Hyden B."/>
            <person name="Feng K."/>
            <person name="Yates T.B."/>
            <person name="Jawdy S."/>
            <person name="Cereghino C."/>
            <person name="Smart L.B."/>
            <person name="Muchero W."/>
        </authorList>
    </citation>
    <scope>NUCLEOTIDE SEQUENCE</scope>
    <source>
        <tissue evidence="2">Shoot tip</tissue>
    </source>
</reference>
<sequence>MLNLLSNNSSDIADPTSLSPLPSDPAGQLDILGHNGDPLGMNGTQVCVLKQPNKVCFRCLLKGRHRAALEPQVRE</sequence>
<dbReference type="EMBL" id="JAPFFI010000007">
    <property type="protein sequence ID" value="KAJ6387834.1"/>
    <property type="molecule type" value="Genomic_DNA"/>
</dbReference>
<gene>
    <name evidence="2" type="ORF">OIU77_026408</name>
</gene>
<evidence type="ECO:0000313" key="2">
    <source>
        <dbReference type="EMBL" id="KAJ6387834.1"/>
    </source>
</evidence>
<dbReference type="Proteomes" id="UP001141253">
    <property type="component" value="Chromosome 3"/>
</dbReference>
<comment type="caution">
    <text evidence="2">The sequence shown here is derived from an EMBL/GenBank/DDBJ whole genome shotgun (WGS) entry which is preliminary data.</text>
</comment>
<keyword evidence="3" id="KW-1185">Reference proteome</keyword>
<proteinExistence type="predicted"/>
<reference evidence="2" key="1">
    <citation type="submission" date="2022-10" db="EMBL/GenBank/DDBJ databases">
        <authorList>
            <person name="Hyden B.L."/>
            <person name="Feng K."/>
            <person name="Yates T."/>
            <person name="Jawdy S."/>
            <person name="Smart L.B."/>
            <person name="Muchero W."/>
        </authorList>
    </citation>
    <scope>NUCLEOTIDE SEQUENCE</scope>
    <source>
        <tissue evidence="2">Shoot tip</tissue>
    </source>
</reference>
<accession>A0ABQ9BL20</accession>
<evidence type="ECO:0000256" key="1">
    <source>
        <dbReference type="SAM" id="MobiDB-lite"/>
    </source>
</evidence>
<evidence type="ECO:0000313" key="3">
    <source>
        <dbReference type="Proteomes" id="UP001141253"/>
    </source>
</evidence>
<protein>
    <submittedName>
        <fullName evidence="2">Uncharacterized protein</fullName>
    </submittedName>
</protein>